<dbReference type="AlphaFoldDB" id="F8UHP6"/>
<dbReference type="Pfam" id="PF11899">
    <property type="entry name" value="DUF3419"/>
    <property type="match status" value="1"/>
</dbReference>
<reference evidence="1" key="1">
    <citation type="submission" date="2011-04" db="EMBL/GenBank/DDBJ databases">
        <title>Taxonomic and functional metagenomic profiling of the microbial community in the anoxic sediment of a brackish shallow lake (Laguna de Carrizo Central Spain).</title>
        <authorList>
            <consortium name="CONSOLIDER consortium CSD2007-00005"/>
            <person name="Guazzaroni M.-E."/>
            <person name="Richter M."/>
            <person name="Garcia-Salamanca A."/>
            <person name="Yarza P."/>
            <person name="Ferrer M."/>
        </authorList>
    </citation>
    <scope>NUCLEOTIDE SEQUENCE</scope>
</reference>
<keyword evidence="1" id="KW-0808">Transferase</keyword>
<dbReference type="PANTHER" id="PTHR47473:SF1">
    <property type="entry name" value="METHYLTRANSFERASE DOMAIN-CONTAINING PROTEIN"/>
    <property type="match status" value="1"/>
</dbReference>
<evidence type="ECO:0000313" key="1">
    <source>
        <dbReference type="EMBL" id="AEI30553.1"/>
    </source>
</evidence>
<name>F8UHP6_9ZZZZ</name>
<gene>
    <name evidence="1" type="ORF">LDC_03714</name>
</gene>
<dbReference type="EMBL" id="JF805220">
    <property type="protein sequence ID" value="AEI30553.1"/>
    <property type="molecule type" value="Genomic_DNA"/>
</dbReference>
<sequence>MNAIALPRAQPSLADRLDQGVFNAIYSRSLVYNTCWEDPAVDRRALDLGPTDTVLVITSAGCNALDYALAGPRRIVAVDANPRQDALLQLKLAGIRELDHGEFFRFFGEGYHPLAVEVYRECLRRHLSPFAARWWDRHIGWFTNPARSFYYHGLSGIVARVFRSYLRLRPPLRRAIGAVLDAPDLATQRAIYDEHVRPLLWSRALEFMLSRQITMSFLGVPHPQRKQVEAQHAGGVGAFVREAVDYVFRELPARDNYFWSVYVHGRYGRDRCPAYLRPEGFAALKSGRAACISNRTATVTGYLRRSAEPISRFVLLDHMDWMSSYHPELLAEEWEAIFERAAPGARAIFRSAHRRPPYLDMVRVGGRPLRDRLRFDEALAGRLGRDDRVHTYAGFHIAEFPS</sequence>
<accession>F8UHP6</accession>
<dbReference type="InterPro" id="IPR021829">
    <property type="entry name" value="DUF3419"/>
</dbReference>
<proteinExistence type="predicted"/>
<organism evidence="1">
    <name type="scientific">uncultured microorganism</name>
    <dbReference type="NCBI Taxonomy" id="358574"/>
    <lineage>
        <taxon>unclassified sequences</taxon>
        <taxon>environmental samples</taxon>
    </lineage>
</organism>
<dbReference type="PANTHER" id="PTHR47473">
    <property type="entry name" value="BTA1P"/>
    <property type="match status" value="1"/>
</dbReference>
<protein>
    <submittedName>
        <fullName evidence="1">S-adenosylmethionine:diacylglycerol 3-amino-3-carboxypropyl transferase</fullName>
    </submittedName>
</protein>
<dbReference type="GO" id="GO:0016740">
    <property type="term" value="F:transferase activity"/>
    <property type="evidence" value="ECO:0007669"/>
    <property type="project" value="UniProtKB-KW"/>
</dbReference>